<dbReference type="GO" id="GO:0005929">
    <property type="term" value="C:cilium"/>
    <property type="evidence" value="ECO:0007669"/>
    <property type="project" value="TreeGrafter"/>
</dbReference>
<gene>
    <name evidence="3" type="ORF">PACLA_8A008913</name>
</gene>
<evidence type="ECO:0000313" key="3">
    <source>
        <dbReference type="EMBL" id="CAB4013306.1"/>
    </source>
</evidence>
<sequence>VPGSARPGTRGGDGGMGALNSQIRVTDRPMTRQGIGIATGAKGPHRQVQDKSYFMGQLRAKVSEMTTEIARMQKDVDKYSQEHETYLTYEKRAESLASEIKDLQGQLADYNTLLDKLNTDSDMDEIIQEHDAIKASNDRERKSIDDLFMKRQQKEEQIKELQLEIDQENRMAENLVQGMSESMKQKYLNLKKKNGSLQKELDEKQQQLDRVTTKLQTLEEEVASSPVKQEAVTLYEKIHELEEKKQSLVDEANSKGTPAEEREKLLKQVKDDNEEIRSIEKRIQEIKEKARLTSDELQQVDMDLEENQGERNQKYLELKKREETMQEFLDSFEENKKRELERTSQLEGNIMSILEHMSRRMIRSKHLPSVGELKQMQADLNFKENEMQRSQNTSHSLQSEHERLQLDLDKVQQLENKISSELEVLKTKISSMEQ</sequence>
<protein>
    <submittedName>
        <fullName evidence="3">Intraflagellar transport 74 homolog</fullName>
    </submittedName>
</protein>
<dbReference type="Proteomes" id="UP001152795">
    <property type="component" value="Unassembled WGS sequence"/>
</dbReference>
<keyword evidence="1" id="KW-0175">Coiled coil</keyword>
<dbReference type="PANTHER" id="PTHR31432">
    <property type="entry name" value="INTRAFLAGELLAR TRANSPORT PROTEIN 74 HOMOLOG"/>
    <property type="match status" value="1"/>
</dbReference>
<evidence type="ECO:0000313" key="4">
    <source>
        <dbReference type="Proteomes" id="UP001152795"/>
    </source>
</evidence>
<accession>A0A7D9IP92</accession>
<feature type="coiled-coil region" evidence="1">
    <location>
        <begin position="144"/>
        <end position="296"/>
    </location>
</feature>
<dbReference type="PANTHER" id="PTHR31432:SF0">
    <property type="entry name" value="INTRAFLAGELLAR TRANSPORT PROTEIN 74 HOMOLOG"/>
    <property type="match status" value="1"/>
</dbReference>
<feature type="coiled-coil region" evidence="1">
    <location>
        <begin position="55"/>
        <end position="120"/>
    </location>
</feature>
<feature type="non-terminal residue" evidence="3">
    <location>
        <position position="434"/>
    </location>
</feature>
<evidence type="ECO:0000256" key="2">
    <source>
        <dbReference type="SAM" id="MobiDB-lite"/>
    </source>
</evidence>
<feature type="coiled-coil region" evidence="1">
    <location>
        <begin position="373"/>
        <end position="417"/>
    </location>
</feature>
<proteinExistence type="predicted"/>
<organism evidence="3 4">
    <name type="scientific">Paramuricea clavata</name>
    <name type="common">Red gorgonian</name>
    <name type="synonym">Violescent sea-whip</name>
    <dbReference type="NCBI Taxonomy" id="317549"/>
    <lineage>
        <taxon>Eukaryota</taxon>
        <taxon>Metazoa</taxon>
        <taxon>Cnidaria</taxon>
        <taxon>Anthozoa</taxon>
        <taxon>Octocorallia</taxon>
        <taxon>Malacalcyonacea</taxon>
        <taxon>Plexauridae</taxon>
        <taxon>Paramuricea</taxon>
    </lineage>
</organism>
<evidence type="ECO:0000256" key="1">
    <source>
        <dbReference type="SAM" id="Coils"/>
    </source>
</evidence>
<dbReference type="InterPro" id="IPR029602">
    <property type="entry name" value="IFT74"/>
</dbReference>
<dbReference type="EMBL" id="CACRXK020007832">
    <property type="protein sequence ID" value="CAB4013306.1"/>
    <property type="molecule type" value="Genomic_DNA"/>
</dbReference>
<reference evidence="3" key="1">
    <citation type="submission" date="2020-04" db="EMBL/GenBank/DDBJ databases">
        <authorList>
            <person name="Alioto T."/>
            <person name="Alioto T."/>
            <person name="Gomez Garrido J."/>
        </authorList>
    </citation>
    <scope>NUCLEOTIDE SEQUENCE</scope>
    <source>
        <strain evidence="3">A484AB</strain>
    </source>
</reference>
<dbReference type="Gene3D" id="1.10.287.1490">
    <property type="match status" value="1"/>
</dbReference>
<dbReference type="GO" id="GO:0048487">
    <property type="term" value="F:beta-tubulin binding"/>
    <property type="evidence" value="ECO:0007669"/>
    <property type="project" value="InterPro"/>
</dbReference>
<comment type="caution">
    <text evidence="3">The sequence shown here is derived from an EMBL/GenBank/DDBJ whole genome shotgun (WGS) entry which is preliminary data.</text>
</comment>
<name>A0A7D9IP92_PARCT</name>
<dbReference type="AlphaFoldDB" id="A0A7D9IP92"/>
<dbReference type="OrthoDB" id="444379at2759"/>
<feature type="non-terminal residue" evidence="3">
    <location>
        <position position="1"/>
    </location>
</feature>
<keyword evidence="4" id="KW-1185">Reference proteome</keyword>
<dbReference type="GO" id="GO:0030992">
    <property type="term" value="C:intraciliary transport particle B"/>
    <property type="evidence" value="ECO:0007669"/>
    <property type="project" value="InterPro"/>
</dbReference>
<dbReference type="GO" id="GO:0035735">
    <property type="term" value="P:intraciliary transport involved in cilium assembly"/>
    <property type="evidence" value="ECO:0007669"/>
    <property type="project" value="TreeGrafter"/>
</dbReference>
<feature type="region of interest" description="Disordered" evidence="2">
    <location>
        <begin position="1"/>
        <end position="45"/>
    </location>
</feature>